<keyword evidence="3" id="KW-1185">Reference proteome</keyword>
<evidence type="ECO:0000256" key="1">
    <source>
        <dbReference type="SAM" id="MobiDB-lite"/>
    </source>
</evidence>
<comment type="caution">
    <text evidence="2">The sequence shown here is derived from an EMBL/GenBank/DDBJ whole genome shotgun (WGS) entry which is preliminary data.</text>
</comment>
<dbReference type="Proteomes" id="UP000298493">
    <property type="component" value="Unassembled WGS sequence"/>
</dbReference>
<sequence length="230" mass="25899">MGSILSIPPPSPPPPTPPHPFNLPNLPPEIRSTILHHAFNTPYKTDIATITQRYYLEEEDSTWDSLGTGALPLQETYSLALRLSEAFRGNGVLTGDLADVLRWVVADVDVRIGRVHGRVDEAVCKLAGGIRLMVFCSLRGVAQERAMGREWCDDWEWLSLEWLVYNHYKMDGWEIGNLRKTGVEDAWEKVDCCDGGESVRICYLTGVEYYRDCLADGGEGWCCEPIQRIL</sequence>
<dbReference type="AlphaFoldDB" id="A0A4Z1NT01"/>
<feature type="region of interest" description="Disordered" evidence="1">
    <location>
        <begin position="1"/>
        <end position="25"/>
    </location>
</feature>
<feature type="compositionally biased region" description="Pro residues" evidence="1">
    <location>
        <begin position="7"/>
        <end position="25"/>
    </location>
</feature>
<dbReference type="EMBL" id="SNSC02000012">
    <property type="protein sequence ID" value="TID19330.1"/>
    <property type="molecule type" value="Genomic_DNA"/>
</dbReference>
<proteinExistence type="predicted"/>
<evidence type="ECO:0000313" key="2">
    <source>
        <dbReference type="EMBL" id="TID19330.1"/>
    </source>
</evidence>
<reference evidence="2 3" key="1">
    <citation type="submission" date="2019-04" db="EMBL/GenBank/DDBJ databases">
        <title>High contiguity whole genome sequence and gene annotation resource for two Venturia nashicola isolates.</title>
        <authorList>
            <person name="Prokchorchik M."/>
            <person name="Won K."/>
            <person name="Lee Y."/>
            <person name="Choi E.D."/>
            <person name="Segonzac C."/>
            <person name="Sohn K.H."/>
        </authorList>
    </citation>
    <scope>NUCLEOTIDE SEQUENCE [LARGE SCALE GENOMIC DNA]</scope>
    <source>
        <strain evidence="2 3">PRI2</strain>
    </source>
</reference>
<organism evidence="2 3">
    <name type="scientific">Venturia nashicola</name>
    <dbReference type="NCBI Taxonomy" id="86259"/>
    <lineage>
        <taxon>Eukaryota</taxon>
        <taxon>Fungi</taxon>
        <taxon>Dikarya</taxon>
        <taxon>Ascomycota</taxon>
        <taxon>Pezizomycotina</taxon>
        <taxon>Dothideomycetes</taxon>
        <taxon>Pleosporomycetidae</taxon>
        <taxon>Venturiales</taxon>
        <taxon>Venturiaceae</taxon>
        <taxon>Venturia</taxon>
    </lineage>
</organism>
<gene>
    <name evidence="2" type="ORF">E6O75_ATG06668</name>
</gene>
<evidence type="ECO:0000313" key="3">
    <source>
        <dbReference type="Proteomes" id="UP000298493"/>
    </source>
</evidence>
<protein>
    <submittedName>
        <fullName evidence="2">Uncharacterized protein</fullName>
    </submittedName>
</protein>
<name>A0A4Z1NT01_9PEZI</name>
<accession>A0A4Z1NT01</accession>